<organism evidence="7 8">
    <name type="scientific">Photobacterium lipolyticum</name>
    <dbReference type="NCBI Taxonomy" id="266810"/>
    <lineage>
        <taxon>Bacteria</taxon>
        <taxon>Pseudomonadati</taxon>
        <taxon>Pseudomonadota</taxon>
        <taxon>Gammaproteobacteria</taxon>
        <taxon>Vibrionales</taxon>
        <taxon>Vibrionaceae</taxon>
        <taxon>Photobacterium</taxon>
    </lineage>
</organism>
<dbReference type="PROSITE" id="PS50249">
    <property type="entry name" value="MPN"/>
    <property type="match status" value="1"/>
</dbReference>
<name>A0A2T3N305_9GAMM</name>
<evidence type="ECO:0000313" key="7">
    <source>
        <dbReference type="EMBL" id="PSW06746.1"/>
    </source>
</evidence>
<dbReference type="AlphaFoldDB" id="A0A2T3N305"/>
<dbReference type="OrthoDB" id="3292458at2"/>
<dbReference type="Pfam" id="PF14464">
    <property type="entry name" value="Prok-JAB"/>
    <property type="match status" value="1"/>
</dbReference>
<dbReference type="GO" id="GO:0006508">
    <property type="term" value="P:proteolysis"/>
    <property type="evidence" value="ECO:0007669"/>
    <property type="project" value="UniProtKB-KW"/>
</dbReference>
<evidence type="ECO:0000256" key="2">
    <source>
        <dbReference type="ARBA" id="ARBA00022723"/>
    </source>
</evidence>
<keyword evidence="2" id="KW-0479">Metal-binding</keyword>
<accession>A0A2T3N305</accession>
<gene>
    <name evidence="7" type="ORF">C9I89_04220</name>
</gene>
<reference evidence="7 8" key="1">
    <citation type="submission" date="2018-03" db="EMBL/GenBank/DDBJ databases">
        <title>Whole genome sequencing of Histamine producing bacteria.</title>
        <authorList>
            <person name="Butler K."/>
        </authorList>
    </citation>
    <scope>NUCLEOTIDE SEQUENCE [LARGE SCALE GENOMIC DNA]</scope>
    <source>
        <strain evidence="7 8">DSM 16190</strain>
    </source>
</reference>
<dbReference type="InterPro" id="IPR028090">
    <property type="entry name" value="JAB_dom_prok"/>
</dbReference>
<evidence type="ECO:0000256" key="1">
    <source>
        <dbReference type="ARBA" id="ARBA00022670"/>
    </source>
</evidence>
<dbReference type="Proteomes" id="UP000240904">
    <property type="component" value="Unassembled WGS sequence"/>
</dbReference>
<dbReference type="EMBL" id="PYMC01000002">
    <property type="protein sequence ID" value="PSW06746.1"/>
    <property type="molecule type" value="Genomic_DNA"/>
</dbReference>
<evidence type="ECO:0000313" key="8">
    <source>
        <dbReference type="Proteomes" id="UP000240904"/>
    </source>
</evidence>
<evidence type="ECO:0000256" key="4">
    <source>
        <dbReference type="ARBA" id="ARBA00022833"/>
    </source>
</evidence>
<dbReference type="RefSeq" id="WP_107282110.1">
    <property type="nucleotide sequence ID" value="NZ_PYMC01000002.1"/>
</dbReference>
<protein>
    <recommendedName>
        <fullName evidence="6">MPN domain-containing protein</fullName>
    </recommendedName>
</protein>
<dbReference type="GO" id="GO:0046872">
    <property type="term" value="F:metal ion binding"/>
    <property type="evidence" value="ECO:0007669"/>
    <property type="project" value="UniProtKB-KW"/>
</dbReference>
<keyword evidence="1" id="KW-0645">Protease</keyword>
<dbReference type="GO" id="GO:0008237">
    <property type="term" value="F:metallopeptidase activity"/>
    <property type="evidence" value="ECO:0007669"/>
    <property type="project" value="UniProtKB-KW"/>
</dbReference>
<comment type="caution">
    <text evidence="7">The sequence shown here is derived from an EMBL/GenBank/DDBJ whole genome shotgun (WGS) entry which is preliminary data.</text>
</comment>
<keyword evidence="5" id="KW-0482">Metalloprotease</keyword>
<dbReference type="SUPFAM" id="SSF102712">
    <property type="entry name" value="JAB1/MPN domain"/>
    <property type="match status" value="1"/>
</dbReference>
<proteinExistence type="predicted"/>
<evidence type="ECO:0000259" key="6">
    <source>
        <dbReference type="PROSITE" id="PS50249"/>
    </source>
</evidence>
<feature type="domain" description="MPN" evidence="6">
    <location>
        <begin position="39"/>
        <end position="181"/>
    </location>
</feature>
<dbReference type="InterPro" id="IPR037518">
    <property type="entry name" value="MPN"/>
</dbReference>
<evidence type="ECO:0000256" key="3">
    <source>
        <dbReference type="ARBA" id="ARBA00022801"/>
    </source>
</evidence>
<dbReference type="PANTHER" id="PTHR10410">
    <property type="entry name" value="EUKARYOTIC TRANSLATION INITIATION FACTOR 3 -RELATED"/>
    <property type="match status" value="1"/>
</dbReference>
<keyword evidence="4" id="KW-0862">Zinc</keyword>
<dbReference type="Gene3D" id="3.40.140.10">
    <property type="entry name" value="Cytidine Deaminase, domain 2"/>
    <property type="match status" value="1"/>
</dbReference>
<evidence type="ECO:0000256" key="5">
    <source>
        <dbReference type="ARBA" id="ARBA00023049"/>
    </source>
</evidence>
<keyword evidence="8" id="KW-1185">Reference proteome</keyword>
<keyword evidence="3" id="KW-0378">Hydrolase</keyword>
<dbReference type="InterPro" id="IPR050242">
    <property type="entry name" value="JAMM_MPN+_peptidase_M67A"/>
</dbReference>
<sequence>MKWVDKEPDIKATPLSRGLDGVSALAAIEVLCSSIHRPYVFMPDKVKQSVMSHILKNNTESGGLLLGEVISTDSLKNGIVGIKVTEAIPSNDFDATSVSLSMGPEVWSSARLHSSESNFVIGWYHSHPNLGAFFSGTDRKTQAEFFNQEYHVGLVIDPIRNEECWFLGKDSKPIPEIYILGLPVG</sequence>